<proteinExistence type="predicted"/>
<dbReference type="InterPro" id="IPR035069">
    <property type="entry name" value="TTHA1013/TTHA0281-like"/>
</dbReference>
<gene>
    <name evidence="1" type="ORF">EJK17_10600</name>
</gene>
<protein>
    <submittedName>
        <fullName evidence="1">Type II toxin-antitoxin system HicB family antitoxin</fullName>
    </submittedName>
</protein>
<dbReference type="AlphaFoldDB" id="A0A437SSM4"/>
<reference evidence="1 2" key="1">
    <citation type="submission" date="2018-12" db="EMBL/GenBank/DDBJ databases">
        <authorList>
            <person name="Meng J."/>
        </authorList>
    </citation>
    <scope>NUCLEOTIDE SEQUENCE [LARGE SCALE GENOMIC DNA]</scope>
    <source>
        <strain evidence="1 2">HT111-2</strain>
    </source>
</reference>
<evidence type="ECO:0000313" key="1">
    <source>
        <dbReference type="EMBL" id="RVU69895.1"/>
    </source>
</evidence>
<dbReference type="RefSeq" id="WP_103662612.1">
    <property type="nucleotide sequence ID" value="NZ_ML136913.1"/>
</dbReference>
<evidence type="ECO:0000313" key="2">
    <source>
        <dbReference type="Proteomes" id="UP000288291"/>
    </source>
</evidence>
<dbReference type="SUPFAM" id="SSF143100">
    <property type="entry name" value="TTHA1013/TTHA0281-like"/>
    <property type="match status" value="1"/>
</dbReference>
<accession>A0A437SSM4</accession>
<name>A0A437SSM4_9LACO</name>
<dbReference type="Gene3D" id="3.30.160.250">
    <property type="match status" value="1"/>
</dbReference>
<comment type="caution">
    <text evidence="1">The sequence shown here is derived from an EMBL/GenBank/DDBJ whole genome shotgun (WGS) entry which is preliminary data.</text>
</comment>
<dbReference type="Proteomes" id="UP000288291">
    <property type="component" value="Unassembled WGS sequence"/>
</dbReference>
<keyword evidence="2" id="KW-1185">Reference proteome</keyword>
<organism evidence="1 2">
    <name type="scientific">Lactobacillus xujianguonis</name>
    <dbReference type="NCBI Taxonomy" id="2495899"/>
    <lineage>
        <taxon>Bacteria</taxon>
        <taxon>Bacillati</taxon>
        <taxon>Bacillota</taxon>
        <taxon>Bacilli</taxon>
        <taxon>Lactobacillales</taxon>
        <taxon>Lactobacillaceae</taxon>
        <taxon>Lactobacillus</taxon>
    </lineage>
</organism>
<sequence>MKQAVIYPAIFKPVEKDIYFISFPDVPSAVTEGHGLKDSFEMASDALATMLYDEKKLPKVTNPKDIQTDGDSFVALVSADLSQAADNFA</sequence>
<dbReference type="EMBL" id="RXIA01000045">
    <property type="protein sequence ID" value="RVU69895.1"/>
    <property type="molecule type" value="Genomic_DNA"/>
</dbReference>